<dbReference type="Proteomes" id="UP000789595">
    <property type="component" value="Unassembled WGS sequence"/>
</dbReference>
<sequence length="155" mass="16432">MDRAGRRRPPRRGRLAAALFAALRARPAVSLRPPRRPAPRPTAPRFELGHVTAEGLASAFLGGTVGAVGSVVAIEAKRVKVKKSKQCPYCDGTGAIACAACLGTGLTDGEPCRLCGGRTVHTCENCKGRGRFIPTMLDARVSRDPETELEEIGLQ</sequence>
<organism evidence="1 2">
    <name type="scientific">Pelagomonas calceolata</name>
    <dbReference type="NCBI Taxonomy" id="35677"/>
    <lineage>
        <taxon>Eukaryota</taxon>
        <taxon>Sar</taxon>
        <taxon>Stramenopiles</taxon>
        <taxon>Ochrophyta</taxon>
        <taxon>Pelagophyceae</taxon>
        <taxon>Pelagomonadales</taxon>
        <taxon>Pelagomonadaceae</taxon>
        <taxon>Pelagomonas</taxon>
    </lineage>
</organism>
<proteinExistence type="predicted"/>
<name>A0A8J2WYK4_9STRA</name>
<comment type="caution">
    <text evidence="1">The sequence shown here is derived from an EMBL/GenBank/DDBJ whole genome shotgun (WGS) entry which is preliminary data.</text>
</comment>
<dbReference type="PANTHER" id="PTHR15852">
    <property type="entry name" value="PLASTID TRANSCRIPTIONALLY ACTIVE PROTEIN"/>
    <property type="match status" value="1"/>
</dbReference>
<evidence type="ECO:0000313" key="1">
    <source>
        <dbReference type="EMBL" id="CAH0372729.1"/>
    </source>
</evidence>
<keyword evidence="2" id="KW-1185">Reference proteome</keyword>
<dbReference type="InterPro" id="IPR036410">
    <property type="entry name" value="HSP_DnaJ_Cys-rich_dom_sf"/>
</dbReference>
<gene>
    <name evidence="1" type="ORF">PECAL_3P27520</name>
</gene>
<reference evidence="1" key="1">
    <citation type="submission" date="2021-11" db="EMBL/GenBank/DDBJ databases">
        <authorList>
            <consortium name="Genoscope - CEA"/>
            <person name="William W."/>
        </authorList>
    </citation>
    <scope>NUCLEOTIDE SEQUENCE</scope>
</reference>
<dbReference type="EMBL" id="CAKKNE010000003">
    <property type="protein sequence ID" value="CAH0372729.1"/>
    <property type="molecule type" value="Genomic_DNA"/>
</dbReference>
<protein>
    <recommendedName>
        <fullName evidence="3">CR-type domain-containing protein</fullName>
    </recommendedName>
</protein>
<evidence type="ECO:0000313" key="2">
    <source>
        <dbReference type="Proteomes" id="UP000789595"/>
    </source>
</evidence>
<dbReference type="SUPFAM" id="SSF57938">
    <property type="entry name" value="DnaJ/Hsp40 cysteine-rich domain"/>
    <property type="match status" value="1"/>
</dbReference>
<evidence type="ECO:0008006" key="3">
    <source>
        <dbReference type="Google" id="ProtNLM"/>
    </source>
</evidence>
<dbReference type="OrthoDB" id="204875at2759"/>
<dbReference type="PANTHER" id="PTHR15852:SF54">
    <property type="entry name" value="PROTEIN SSUH2 HOMOLOG"/>
    <property type="match status" value="1"/>
</dbReference>
<dbReference type="AlphaFoldDB" id="A0A8J2WYK4"/>
<accession>A0A8J2WYK4</accession>